<proteinExistence type="predicted"/>
<feature type="region of interest" description="Disordered" evidence="1">
    <location>
        <begin position="23"/>
        <end position="75"/>
    </location>
</feature>
<dbReference type="AlphaFoldDB" id="A0A6B0RDS8"/>
<dbReference type="EMBL" id="VBQZ03000045">
    <property type="protein sequence ID" value="MXQ88328.1"/>
    <property type="molecule type" value="Genomic_DNA"/>
</dbReference>
<dbReference type="Proteomes" id="UP000322234">
    <property type="component" value="Unassembled WGS sequence"/>
</dbReference>
<organism evidence="2 3">
    <name type="scientific">Bos mutus</name>
    <name type="common">wild yak</name>
    <dbReference type="NCBI Taxonomy" id="72004"/>
    <lineage>
        <taxon>Eukaryota</taxon>
        <taxon>Metazoa</taxon>
        <taxon>Chordata</taxon>
        <taxon>Craniata</taxon>
        <taxon>Vertebrata</taxon>
        <taxon>Euteleostomi</taxon>
        <taxon>Mammalia</taxon>
        <taxon>Eutheria</taxon>
        <taxon>Laurasiatheria</taxon>
        <taxon>Artiodactyla</taxon>
        <taxon>Ruminantia</taxon>
        <taxon>Pecora</taxon>
        <taxon>Bovidae</taxon>
        <taxon>Bovinae</taxon>
        <taxon>Bos</taxon>
    </lineage>
</organism>
<sequence length="75" mass="7824">MYSLNLTLNTYVQSTSDTVRVLKGNAGPSAAREPGRRVRGRDAAAAPPQRALAAPEPSGRGTSRAARATGILFPC</sequence>
<gene>
    <name evidence="2" type="ORF">E5288_WYG021339</name>
</gene>
<feature type="compositionally biased region" description="Basic and acidic residues" evidence="1">
    <location>
        <begin position="33"/>
        <end position="42"/>
    </location>
</feature>
<evidence type="ECO:0000256" key="1">
    <source>
        <dbReference type="SAM" id="MobiDB-lite"/>
    </source>
</evidence>
<protein>
    <submittedName>
        <fullName evidence="2">Uncharacterized protein</fullName>
    </submittedName>
</protein>
<evidence type="ECO:0000313" key="2">
    <source>
        <dbReference type="EMBL" id="MXQ88328.1"/>
    </source>
</evidence>
<accession>A0A6B0RDS8</accession>
<feature type="compositionally biased region" description="Low complexity" evidence="1">
    <location>
        <begin position="43"/>
        <end position="57"/>
    </location>
</feature>
<keyword evidence="3" id="KW-1185">Reference proteome</keyword>
<name>A0A6B0RDS8_9CETA</name>
<reference evidence="2" key="1">
    <citation type="submission" date="2019-10" db="EMBL/GenBank/DDBJ databases">
        <title>The sequence and de novo assembly of the wild yak genome.</title>
        <authorList>
            <person name="Liu Y."/>
        </authorList>
    </citation>
    <scope>NUCLEOTIDE SEQUENCE [LARGE SCALE GENOMIC DNA]</scope>
    <source>
        <strain evidence="2">WY2019</strain>
    </source>
</reference>
<comment type="caution">
    <text evidence="2">The sequence shown here is derived from an EMBL/GenBank/DDBJ whole genome shotgun (WGS) entry which is preliminary data.</text>
</comment>
<evidence type="ECO:0000313" key="3">
    <source>
        <dbReference type="Proteomes" id="UP000322234"/>
    </source>
</evidence>